<evidence type="ECO:0000313" key="1">
    <source>
        <dbReference type="EMBL" id="KLN53106.1"/>
    </source>
</evidence>
<name>A0A0H2LTW6_VARPD</name>
<dbReference type="PATRIC" id="fig|34073.19.peg.5903"/>
<gene>
    <name evidence="1" type="ORF">VPARA_57510</name>
</gene>
<sequence length="73" mass="8373">MFAIGKWELESRGVKLPNGHFAPAASATYRSEPRPDEHRMQWLEPTFATEVEAAEWGMKEIRAWLEARLDSGE</sequence>
<dbReference type="AlphaFoldDB" id="A0A0H2LTW6"/>
<evidence type="ECO:0000313" key="2">
    <source>
        <dbReference type="Proteomes" id="UP000035170"/>
    </source>
</evidence>
<organism evidence="1 2">
    <name type="scientific">Variovorax paradoxus</name>
    <dbReference type="NCBI Taxonomy" id="34073"/>
    <lineage>
        <taxon>Bacteria</taxon>
        <taxon>Pseudomonadati</taxon>
        <taxon>Pseudomonadota</taxon>
        <taxon>Betaproteobacteria</taxon>
        <taxon>Burkholderiales</taxon>
        <taxon>Comamonadaceae</taxon>
        <taxon>Variovorax</taxon>
    </lineage>
</organism>
<comment type="caution">
    <text evidence="1">The sequence shown here is derived from an EMBL/GenBank/DDBJ whole genome shotgun (WGS) entry which is preliminary data.</text>
</comment>
<dbReference type="Proteomes" id="UP000035170">
    <property type="component" value="Unassembled WGS sequence"/>
</dbReference>
<protein>
    <submittedName>
        <fullName evidence="1">Uncharacterized protein</fullName>
    </submittedName>
</protein>
<keyword evidence="2" id="KW-1185">Reference proteome</keyword>
<accession>A0A0H2LTW6</accession>
<proteinExistence type="predicted"/>
<dbReference type="EMBL" id="JZWI01000038">
    <property type="protein sequence ID" value="KLN53106.1"/>
    <property type="molecule type" value="Genomic_DNA"/>
</dbReference>
<reference evidence="1 2" key="1">
    <citation type="submission" date="2015-03" db="EMBL/GenBank/DDBJ databases">
        <title>Genome sequence of Variovorax paradoxus TBEA6.</title>
        <authorList>
            <person name="Poehlein A."/>
            <person name="Schuldes J."/>
            <person name="Wuebbeler J.H."/>
            <person name="Hiessl S."/>
            <person name="Steinbuechel A."/>
            <person name="Daniel R."/>
        </authorList>
    </citation>
    <scope>NUCLEOTIDE SEQUENCE [LARGE SCALE GENOMIC DNA]</scope>
    <source>
        <strain evidence="1 2">TBEA6</strain>
    </source>
</reference>